<name>A0A1X0FZ11_MYCNT</name>
<dbReference type="EMBL" id="AP022590">
    <property type="protein sequence ID" value="BBY40116.1"/>
    <property type="molecule type" value="Genomic_DNA"/>
</dbReference>
<evidence type="ECO:0000313" key="2">
    <source>
        <dbReference type="EMBL" id="BBY40116.1"/>
    </source>
</evidence>
<evidence type="ECO:0000313" key="5">
    <source>
        <dbReference type="Proteomes" id="UP000465812"/>
    </source>
</evidence>
<dbReference type="Proteomes" id="UP000465812">
    <property type="component" value="Chromosome"/>
</dbReference>
<dbReference type="InterPro" id="IPR032710">
    <property type="entry name" value="NTF2-like_dom_sf"/>
</dbReference>
<evidence type="ECO:0000259" key="1">
    <source>
        <dbReference type="Pfam" id="PF13577"/>
    </source>
</evidence>
<reference evidence="2 5" key="2">
    <citation type="journal article" date="2019" name="Emerg. Microbes Infect.">
        <title>Comprehensive subspecies identification of 175 nontuberculous mycobacteria species based on 7547 genomic profiles.</title>
        <authorList>
            <person name="Matsumoto Y."/>
            <person name="Kinjo T."/>
            <person name="Motooka D."/>
            <person name="Nabeya D."/>
            <person name="Jung N."/>
            <person name="Uechi K."/>
            <person name="Horii T."/>
            <person name="Iida T."/>
            <person name="Fujita J."/>
            <person name="Nakamura S."/>
        </authorList>
    </citation>
    <scope>NUCLEOTIDE SEQUENCE [LARGE SCALE GENOMIC DNA]</scope>
    <source>
        <strain evidence="2 5">JCM 18113</strain>
    </source>
</reference>
<dbReference type="Pfam" id="PF13577">
    <property type="entry name" value="SnoaL_4"/>
    <property type="match status" value="1"/>
</dbReference>
<dbReference type="InterPro" id="IPR037401">
    <property type="entry name" value="SnoaL-like"/>
</dbReference>
<dbReference type="STRING" id="560555.BST30_08805"/>
<evidence type="ECO:0000313" key="4">
    <source>
        <dbReference type="Proteomes" id="UP000192760"/>
    </source>
</evidence>
<dbReference type="SUPFAM" id="SSF54427">
    <property type="entry name" value="NTF2-like"/>
    <property type="match status" value="1"/>
</dbReference>
<accession>A0A1X0FZ11</accession>
<dbReference type="AlphaFoldDB" id="A0A1X0FZ11"/>
<protein>
    <recommendedName>
        <fullName evidence="1">SnoaL-like domain-containing protein</fullName>
    </recommendedName>
</protein>
<keyword evidence="5" id="KW-1185">Reference proteome</keyword>
<dbReference type="CDD" id="cd00531">
    <property type="entry name" value="NTF2_like"/>
    <property type="match status" value="1"/>
</dbReference>
<gene>
    <name evidence="3" type="ORF">BST30_08805</name>
    <name evidence="2" type="ORF">MMAN_42500</name>
</gene>
<dbReference type="RefSeq" id="WP_083094483.1">
    <property type="nucleotide sequence ID" value="NZ_AP022590.1"/>
</dbReference>
<dbReference type="EMBL" id="MVHW01000007">
    <property type="protein sequence ID" value="ORB07053.1"/>
    <property type="molecule type" value="Genomic_DNA"/>
</dbReference>
<sequence length="144" mass="16417">MTSTETMTAEWELVRLNNDFAYYVDQGDFESMIGLFTPDAVFDRAGNVHHGHDELRQGMRDRPKATTRHLVTNFHFANVGNDAAEAVVCSMVYHGPPSEQGEPVVYATENGRVMEFHDKYVKTPEGWRISERIARAIFTPKVWP</sequence>
<reference evidence="3 4" key="1">
    <citation type="submission" date="2017-02" db="EMBL/GenBank/DDBJ databases">
        <title>The new phylogeny of genus Mycobacterium.</title>
        <authorList>
            <person name="Tortoli E."/>
            <person name="Trovato A."/>
            <person name="Cirillo D.M."/>
        </authorList>
    </citation>
    <scope>NUCLEOTIDE SEQUENCE [LARGE SCALE GENOMIC DNA]</scope>
    <source>
        <strain evidence="3 4">DSM 45255</strain>
    </source>
</reference>
<dbReference type="Proteomes" id="UP000192760">
    <property type="component" value="Unassembled WGS sequence"/>
</dbReference>
<dbReference type="Gene3D" id="3.10.450.50">
    <property type="match status" value="1"/>
</dbReference>
<evidence type="ECO:0000313" key="3">
    <source>
        <dbReference type="EMBL" id="ORB07053.1"/>
    </source>
</evidence>
<feature type="domain" description="SnoaL-like" evidence="1">
    <location>
        <begin position="6"/>
        <end position="132"/>
    </location>
</feature>
<organism evidence="3 4">
    <name type="scientific">Mycobacterium mantenii</name>
    <dbReference type="NCBI Taxonomy" id="560555"/>
    <lineage>
        <taxon>Bacteria</taxon>
        <taxon>Bacillati</taxon>
        <taxon>Actinomycetota</taxon>
        <taxon>Actinomycetes</taxon>
        <taxon>Mycobacteriales</taxon>
        <taxon>Mycobacteriaceae</taxon>
        <taxon>Mycobacterium</taxon>
        <taxon>Mycobacterium avium complex (MAC)</taxon>
    </lineage>
</organism>
<proteinExistence type="predicted"/>
<reference evidence="2" key="3">
    <citation type="submission" date="2020-02" db="EMBL/GenBank/DDBJ databases">
        <authorList>
            <person name="Matsumoto Y."/>
            <person name="Kinjo T."/>
            <person name="Motooka D."/>
            <person name="Nabeya D."/>
            <person name="Jung N."/>
            <person name="Uechi K."/>
            <person name="Horii T."/>
            <person name="Iida T."/>
            <person name="Fujita J."/>
            <person name="Nakamura S."/>
        </authorList>
    </citation>
    <scope>NUCLEOTIDE SEQUENCE</scope>
    <source>
        <strain evidence="2">JCM 18113</strain>
    </source>
</reference>